<keyword evidence="16" id="KW-1185">Reference proteome</keyword>
<feature type="domain" description="TonB-dependent receptor plug" evidence="14">
    <location>
        <begin position="87"/>
        <end position="195"/>
    </location>
</feature>
<evidence type="ECO:0000256" key="11">
    <source>
        <dbReference type="RuleBase" id="RU003357"/>
    </source>
</evidence>
<dbReference type="Proteomes" id="UP000602745">
    <property type="component" value="Unassembled WGS sequence"/>
</dbReference>
<keyword evidence="3 10" id="KW-1134">Transmembrane beta strand</keyword>
<evidence type="ECO:0000256" key="12">
    <source>
        <dbReference type="SAM" id="Phobius"/>
    </source>
</evidence>
<keyword evidence="9 10" id="KW-0998">Cell outer membrane</keyword>
<evidence type="ECO:0000256" key="9">
    <source>
        <dbReference type="ARBA" id="ARBA00023237"/>
    </source>
</evidence>
<comment type="similarity">
    <text evidence="10 11">Belongs to the TonB-dependent receptor family.</text>
</comment>
<evidence type="ECO:0000256" key="6">
    <source>
        <dbReference type="ARBA" id="ARBA00023065"/>
    </source>
</evidence>
<dbReference type="GO" id="GO:0015344">
    <property type="term" value="F:siderophore uptake transmembrane transporter activity"/>
    <property type="evidence" value="ECO:0007669"/>
    <property type="project" value="TreeGrafter"/>
</dbReference>
<evidence type="ECO:0000259" key="13">
    <source>
        <dbReference type="Pfam" id="PF00593"/>
    </source>
</evidence>
<organism evidence="15 16">
    <name type="scientific">Agaricicola taiwanensis</name>
    <dbReference type="NCBI Taxonomy" id="591372"/>
    <lineage>
        <taxon>Bacteria</taxon>
        <taxon>Pseudomonadati</taxon>
        <taxon>Pseudomonadota</taxon>
        <taxon>Alphaproteobacteria</taxon>
        <taxon>Rhodobacterales</taxon>
        <taxon>Paracoccaceae</taxon>
        <taxon>Agaricicola</taxon>
    </lineage>
</organism>
<feature type="domain" description="TonB-dependent receptor-like beta-barrel" evidence="13">
    <location>
        <begin position="311"/>
        <end position="702"/>
    </location>
</feature>
<keyword evidence="7 11" id="KW-0798">TonB box</keyword>
<dbReference type="Pfam" id="PF00593">
    <property type="entry name" value="TonB_dep_Rec_b-barrel"/>
    <property type="match status" value="1"/>
</dbReference>
<dbReference type="GO" id="GO:0009279">
    <property type="term" value="C:cell outer membrane"/>
    <property type="evidence" value="ECO:0007669"/>
    <property type="project" value="UniProtKB-SubCell"/>
</dbReference>
<keyword evidence="5" id="KW-0732">Signal</keyword>
<dbReference type="InterPro" id="IPR000531">
    <property type="entry name" value="Beta-barrel_TonB"/>
</dbReference>
<name>A0A8J2VIE3_9RHOB</name>
<evidence type="ECO:0000313" key="16">
    <source>
        <dbReference type="Proteomes" id="UP000602745"/>
    </source>
</evidence>
<comment type="caution">
    <text evidence="15">The sequence shown here is derived from an EMBL/GenBank/DDBJ whole genome shotgun (WGS) entry which is preliminary data.</text>
</comment>
<keyword evidence="2 10" id="KW-0813">Transport</keyword>
<sequence>MIVSGEQVTARNTIKSLSESAARAGMQDGRRRNRDLHGLMIGASVIAYSVFGFGGAFAQETAAEATGEDVVLPDIVVTAAGFEQNVVDAPASITVISREDLAKGSFRDLTDALREAHGVTVTGIANEKDIYIRGLPGTYTLLLVDGRRQNTRDARPNGSSGYEQSFIPPLSAIERIEIVRGPMSSLYGSDAMGGVINIITRKVSDRWGGEVTVEGTAQQHRDFGNSGQTSFYLNGPIASNILGMQVWGRGYLREEDDFIDGFTEAKEGDLGGRLTLTPNENHDIMLMGGASRVRRLSSPGRTLELDGDETYGDYDRFNWSATHIGRWGPTTSEFSFSQEWGERTRQTRDAATGTFIENPRSPLIRNSVLDGKFTTPFDFFGSHTLVTGGQYFNAMLTDQNPGRRTGQDEEFEANQWALFAEDEWRLTDTFALTGGLRMDSHEAYGEHFSPRLYGVWHTPLSGLTLKGGVSTGFRAPEIRQTADGYALTTGGGGCTYGPAGTCGVIIGDPNLKPEESRSYEISALWDNYSGLSFGATYFYTDFKDKIANARVYDASGAPVRWSEDPNYLLWYHYNIDDAIIQGVELTATWKATEALSFRGSYTYTDSEQQTGDFKGFPLARTPEHAANLRVDWITPIEGLATWAVATYHGEEIAAGARIGTNGTPVLINGAPGRKYDAYTMVDAGVIYSMSDNLDLKAAVYNILDKEVEATDFNTTLEGRRYWLGLTAKF</sequence>
<comment type="subcellular location">
    <subcellularLocation>
        <location evidence="1 10">Cell outer membrane</location>
        <topology evidence="1 10">Multi-pass membrane protein</topology>
    </subcellularLocation>
</comment>
<dbReference type="PANTHER" id="PTHR30069:SF53">
    <property type="entry name" value="COLICIN I RECEPTOR-RELATED"/>
    <property type="match status" value="1"/>
</dbReference>
<evidence type="ECO:0000256" key="10">
    <source>
        <dbReference type="PROSITE-ProRule" id="PRU01360"/>
    </source>
</evidence>
<dbReference type="InterPro" id="IPR036942">
    <property type="entry name" value="Beta-barrel_TonB_sf"/>
</dbReference>
<reference evidence="15" key="1">
    <citation type="journal article" date="2014" name="Int. J. Syst. Evol. Microbiol.">
        <title>Complete genome sequence of Corynebacterium casei LMG S-19264T (=DSM 44701T), isolated from a smear-ripened cheese.</title>
        <authorList>
            <consortium name="US DOE Joint Genome Institute (JGI-PGF)"/>
            <person name="Walter F."/>
            <person name="Albersmeier A."/>
            <person name="Kalinowski J."/>
            <person name="Ruckert C."/>
        </authorList>
    </citation>
    <scope>NUCLEOTIDE SEQUENCE</scope>
    <source>
        <strain evidence="15">CCM 7684</strain>
    </source>
</reference>
<dbReference type="Pfam" id="PF07715">
    <property type="entry name" value="Plug"/>
    <property type="match status" value="1"/>
</dbReference>
<evidence type="ECO:0000256" key="8">
    <source>
        <dbReference type="ARBA" id="ARBA00023136"/>
    </source>
</evidence>
<dbReference type="Gene3D" id="2.40.170.20">
    <property type="entry name" value="TonB-dependent receptor, beta-barrel domain"/>
    <property type="match status" value="1"/>
</dbReference>
<dbReference type="PANTHER" id="PTHR30069">
    <property type="entry name" value="TONB-DEPENDENT OUTER MEMBRANE RECEPTOR"/>
    <property type="match status" value="1"/>
</dbReference>
<proteinExistence type="inferred from homology"/>
<keyword evidence="8 10" id="KW-0472">Membrane</keyword>
<dbReference type="InterPro" id="IPR037066">
    <property type="entry name" value="Plug_dom_sf"/>
</dbReference>
<evidence type="ECO:0000256" key="1">
    <source>
        <dbReference type="ARBA" id="ARBA00004571"/>
    </source>
</evidence>
<keyword evidence="12" id="KW-1133">Transmembrane helix</keyword>
<gene>
    <name evidence="15" type="primary">bfrA</name>
    <name evidence="15" type="ORF">GCM10007276_00400</name>
</gene>
<dbReference type="InterPro" id="IPR012910">
    <property type="entry name" value="Plug_dom"/>
</dbReference>
<dbReference type="Gene3D" id="2.170.130.10">
    <property type="entry name" value="TonB-dependent receptor, plug domain"/>
    <property type="match status" value="1"/>
</dbReference>
<evidence type="ECO:0000256" key="5">
    <source>
        <dbReference type="ARBA" id="ARBA00022729"/>
    </source>
</evidence>
<evidence type="ECO:0000313" key="15">
    <source>
        <dbReference type="EMBL" id="GGE27182.1"/>
    </source>
</evidence>
<dbReference type="PROSITE" id="PS52016">
    <property type="entry name" value="TONB_DEPENDENT_REC_3"/>
    <property type="match status" value="1"/>
</dbReference>
<evidence type="ECO:0000256" key="3">
    <source>
        <dbReference type="ARBA" id="ARBA00022452"/>
    </source>
</evidence>
<dbReference type="EMBL" id="BMCP01000001">
    <property type="protein sequence ID" value="GGE27182.1"/>
    <property type="molecule type" value="Genomic_DNA"/>
</dbReference>
<keyword evidence="6" id="KW-0406">Ion transport</keyword>
<dbReference type="RefSeq" id="WP_229729082.1">
    <property type="nucleotide sequence ID" value="NZ_BMCP01000001.1"/>
</dbReference>
<feature type="transmembrane region" description="Helical" evidence="12">
    <location>
        <begin position="36"/>
        <end position="58"/>
    </location>
</feature>
<evidence type="ECO:0000256" key="4">
    <source>
        <dbReference type="ARBA" id="ARBA00022692"/>
    </source>
</evidence>
<evidence type="ECO:0000259" key="14">
    <source>
        <dbReference type="Pfam" id="PF07715"/>
    </source>
</evidence>
<dbReference type="InterPro" id="IPR039426">
    <property type="entry name" value="TonB-dep_rcpt-like"/>
</dbReference>
<keyword evidence="4 10" id="KW-0812">Transmembrane</keyword>
<dbReference type="SUPFAM" id="SSF56935">
    <property type="entry name" value="Porins"/>
    <property type="match status" value="1"/>
</dbReference>
<dbReference type="AlphaFoldDB" id="A0A8J2VIE3"/>
<reference evidence="15" key="2">
    <citation type="submission" date="2020-09" db="EMBL/GenBank/DDBJ databases">
        <authorList>
            <person name="Sun Q."/>
            <person name="Sedlacek I."/>
        </authorList>
    </citation>
    <scope>NUCLEOTIDE SEQUENCE</scope>
    <source>
        <strain evidence="15">CCM 7684</strain>
    </source>
</reference>
<dbReference type="GO" id="GO:0044718">
    <property type="term" value="P:siderophore transmembrane transport"/>
    <property type="evidence" value="ECO:0007669"/>
    <property type="project" value="TreeGrafter"/>
</dbReference>
<evidence type="ECO:0000256" key="2">
    <source>
        <dbReference type="ARBA" id="ARBA00022448"/>
    </source>
</evidence>
<protein>
    <submittedName>
        <fullName evidence="15">Ligand-gated channel protein</fullName>
    </submittedName>
</protein>
<evidence type="ECO:0000256" key="7">
    <source>
        <dbReference type="ARBA" id="ARBA00023077"/>
    </source>
</evidence>
<accession>A0A8J2VIE3</accession>
<dbReference type="CDD" id="cd01347">
    <property type="entry name" value="ligand_gated_channel"/>
    <property type="match status" value="1"/>
</dbReference>